<keyword evidence="6" id="KW-0808">Transferase</keyword>
<feature type="chain" id="PRO_5004929207" evidence="4">
    <location>
        <begin position="22"/>
        <end position="411"/>
    </location>
</feature>
<dbReference type="FunFam" id="2.90.10.10:FF:000026">
    <property type="entry name" value="Serine/threonine-protein kinase"/>
    <property type="match status" value="1"/>
</dbReference>
<dbReference type="SUPFAM" id="SSF51110">
    <property type="entry name" value="alpha-D-mannose-specific plant lectins"/>
    <property type="match status" value="2"/>
</dbReference>
<keyword evidence="6" id="KW-0430">Lectin</keyword>
<proteinExistence type="predicted"/>
<evidence type="ECO:0000256" key="4">
    <source>
        <dbReference type="SAM" id="SignalP"/>
    </source>
</evidence>
<feature type="signal peptide" evidence="4">
    <location>
        <begin position="1"/>
        <end position="21"/>
    </location>
</feature>
<dbReference type="PROSITE" id="PS50927">
    <property type="entry name" value="BULB_LECTIN"/>
    <property type="match status" value="1"/>
</dbReference>
<dbReference type="InterPro" id="IPR001480">
    <property type="entry name" value="Bulb-type_lectin_dom"/>
</dbReference>
<dbReference type="InterPro" id="IPR036426">
    <property type="entry name" value="Bulb-type_lectin_dom_sf"/>
</dbReference>
<name>W9R543_9ROSA</name>
<evidence type="ECO:0000259" key="5">
    <source>
        <dbReference type="PROSITE" id="PS50927"/>
    </source>
</evidence>
<dbReference type="SMART" id="SM00108">
    <property type="entry name" value="B_lectin"/>
    <property type="match status" value="2"/>
</dbReference>
<keyword evidence="6" id="KW-0418">Kinase</keyword>
<dbReference type="PANTHER" id="PTHR47976">
    <property type="entry name" value="G-TYPE LECTIN S-RECEPTOR-LIKE SERINE/THREONINE-PROTEIN KINASE SD2-5"/>
    <property type="match status" value="1"/>
</dbReference>
<dbReference type="Gene3D" id="2.90.10.10">
    <property type="entry name" value="Bulb-type lectin domain"/>
    <property type="match status" value="2"/>
</dbReference>
<evidence type="ECO:0000256" key="1">
    <source>
        <dbReference type="ARBA" id="ARBA00022729"/>
    </source>
</evidence>
<dbReference type="Proteomes" id="UP000030645">
    <property type="component" value="Unassembled WGS sequence"/>
</dbReference>
<evidence type="ECO:0000256" key="2">
    <source>
        <dbReference type="ARBA" id="ARBA00023157"/>
    </source>
</evidence>
<dbReference type="InterPro" id="IPR003609">
    <property type="entry name" value="Pan_app"/>
</dbReference>
<dbReference type="GO" id="GO:0016301">
    <property type="term" value="F:kinase activity"/>
    <property type="evidence" value="ECO:0007669"/>
    <property type="project" value="UniProtKB-KW"/>
</dbReference>
<dbReference type="InterPro" id="IPR051343">
    <property type="entry name" value="G-type_lectin_kinases/EP1-like"/>
</dbReference>
<gene>
    <name evidence="6" type="ORF">L484_022540</name>
</gene>
<keyword evidence="3" id="KW-0325">Glycoprotein</keyword>
<dbReference type="GO" id="GO:0030246">
    <property type="term" value="F:carbohydrate binding"/>
    <property type="evidence" value="ECO:0007669"/>
    <property type="project" value="UniProtKB-KW"/>
</dbReference>
<dbReference type="FunFam" id="2.90.10.30:FF:000001">
    <property type="entry name" value="Serine/threonine-protein kinase"/>
    <property type="match status" value="1"/>
</dbReference>
<dbReference type="STRING" id="981085.W9R543"/>
<dbReference type="Pfam" id="PF08276">
    <property type="entry name" value="PAN_2"/>
    <property type="match status" value="1"/>
</dbReference>
<keyword evidence="7" id="KW-1185">Reference proteome</keyword>
<dbReference type="EMBL" id="KE344194">
    <property type="protein sequence ID" value="EXB54678.1"/>
    <property type="molecule type" value="Genomic_DNA"/>
</dbReference>
<sequence length="411" mass="45446">MASISFIFFCLFTLFLIGSCADEKNCSQRINSGSSLSPITHNNSWPSSSGDFEFGFYRQGGGFAIGIWLVGSEETTVVWTANRDYPPLTVNATHVFTDKLLLITEQGQEILIANTTRTASFACMTDSGNFVLYDGDSDVIWESFEHPTDTILEGQILPVRGQLFSSISESDHSTGRFRLKMQDDGNLVLYPVNTEDTYIFASWATNVFGGGFKFHLYLSTTGLLSIINTTTSNSVHNLSGASTSAADNNQNSSTYRATLDADGIFRLYSHARDGNGKLRAPTRVWSALENPCAVKGFCGLDSYCTYYDAQPNCVCLPGTDFADPSSRTSGCLTNYTELGCRHGKENTSFYYITRMENMVWGGLPYTREEMTVEECSKSCLKDCNCGAALYKTGLCAKQKHPLIYVRRDIRE</sequence>
<protein>
    <submittedName>
        <fullName evidence="6">G-type lectin S-receptor-like serine/threonine-protein kinase</fullName>
    </submittedName>
</protein>
<dbReference type="eggNOG" id="ENOG502SHJK">
    <property type="taxonomic scope" value="Eukaryota"/>
</dbReference>
<evidence type="ECO:0000313" key="6">
    <source>
        <dbReference type="EMBL" id="EXB54678.1"/>
    </source>
</evidence>
<reference evidence="7" key="1">
    <citation type="submission" date="2013-01" db="EMBL/GenBank/DDBJ databases">
        <title>Draft Genome Sequence of a Mulberry Tree, Morus notabilis C.K. Schneid.</title>
        <authorList>
            <person name="He N."/>
            <person name="Zhao S."/>
        </authorList>
    </citation>
    <scope>NUCLEOTIDE SEQUENCE</scope>
</reference>
<evidence type="ECO:0000313" key="7">
    <source>
        <dbReference type="Proteomes" id="UP000030645"/>
    </source>
</evidence>
<dbReference type="AlphaFoldDB" id="W9R543"/>
<keyword evidence="1 4" id="KW-0732">Signal</keyword>
<dbReference type="PANTHER" id="PTHR47976:SF27">
    <property type="entry name" value="RECEPTOR-LIKE SERINE_THREONINE-PROTEIN KINASE"/>
    <property type="match status" value="1"/>
</dbReference>
<keyword evidence="2" id="KW-1015">Disulfide bond</keyword>
<dbReference type="Pfam" id="PF01453">
    <property type="entry name" value="B_lectin"/>
    <property type="match status" value="1"/>
</dbReference>
<keyword evidence="6" id="KW-0675">Receptor</keyword>
<accession>W9R543</accession>
<evidence type="ECO:0000256" key="3">
    <source>
        <dbReference type="ARBA" id="ARBA00023180"/>
    </source>
</evidence>
<feature type="domain" description="Bulb-type lectin" evidence="5">
    <location>
        <begin position="30"/>
        <end position="145"/>
    </location>
</feature>
<organism evidence="6 7">
    <name type="scientific">Morus notabilis</name>
    <dbReference type="NCBI Taxonomy" id="981085"/>
    <lineage>
        <taxon>Eukaryota</taxon>
        <taxon>Viridiplantae</taxon>
        <taxon>Streptophyta</taxon>
        <taxon>Embryophyta</taxon>
        <taxon>Tracheophyta</taxon>
        <taxon>Spermatophyta</taxon>
        <taxon>Magnoliopsida</taxon>
        <taxon>eudicotyledons</taxon>
        <taxon>Gunneridae</taxon>
        <taxon>Pentapetalae</taxon>
        <taxon>rosids</taxon>
        <taxon>fabids</taxon>
        <taxon>Rosales</taxon>
        <taxon>Moraceae</taxon>
        <taxon>Moreae</taxon>
        <taxon>Morus</taxon>
    </lineage>
</organism>